<evidence type="ECO:0000256" key="5">
    <source>
        <dbReference type="ARBA" id="ARBA00022643"/>
    </source>
</evidence>
<dbReference type="GO" id="GO:0010181">
    <property type="term" value="F:FMN binding"/>
    <property type="evidence" value="ECO:0007669"/>
    <property type="project" value="InterPro"/>
</dbReference>
<keyword evidence="4" id="KW-0285">Flavoprotein</keyword>
<dbReference type="AlphaFoldDB" id="A0A170PSH1"/>
<keyword evidence="5" id="KW-0288">FMN</keyword>
<dbReference type="Pfam" id="PF00724">
    <property type="entry name" value="Oxidored_FMN"/>
    <property type="match status" value="1"/>
</dbReference>
<comment type="cofactor">
    <cofactor evidence="2">
        <name>[4Fe-4S] cluster</name>
        <dbReference type="ChEBI" id="CHEBI:49883"/>
    </cofactor>
</comment>
<dbReference type="Gene3D" id="3.20.20.70">
    <property type="entry name" value="Aldolase class I"/>
    <property type="match status" value="1"/>
</dbReference>
<gene>
    <name evidence="12" type="ORF">MGWOODY_XGa2154</name>
</gene>
<evidence type="ECO:0000256" key="7">
    <source>
        <dbReference type="ARBA" id="ARBA00023002"/>
    </source>
</evidence>
<dbReference type="SUPFAM" id="SSF51971">
    <property type="entry name" value="Nucleotide-binding domain"/>
    <property type="match status" value="1"/>
</dbReference>
<comment type="similarity">
    <text evidence="3">In the N-terminal section; belongs to the NADH:flavin oxidoreductase/NADH oxidase family.</text>
</comment>
<dbReference type="GO" id="GO:0008670">
    <property type="term" value="F:2,4-dienoyl-CoA reductase (NADPH) activity"/>
    <property type="evidence" value="ECO:0007669"/>
    <property type="project" value="UniProtKB-EC"/>
</dbReference>
<evidence type="ECO:0000256" key="9">
    <source>
        <dbReference type="ARBA" id="ARBA00023014"/>
    </source>
</evidence>
<dbReference type="PANTHER" id="PTHR42917">
    <property type="entry name" value="2,4-DIENOYL-COA REDUCTASE"/>
    <property type="match status" value="1"/>
</dbReference>
<comment type="cofactor">
    <cofactor evidence="1">
        <name>FMN</name>
        <dbReference type="ChEBI" id="CHEBI:58210"/>
    </cofactor>
</comment>
<evidence type="ECO:0000256" key="2">
    <source>
        <dbReference type="ARBA" id="ARBA00001966"/>
    </source>
</evidence>
<dbReference type="GO" id="GO:0046872">
    <property type="term" value="F:metal ion binding"/>
    <property type="evidence" value="ECO:0007669"/>
    <property type="project" value="UniProtKB-KW"/>
</dbReference>
<evidence type="ECO:0000256" key="8">
    <source>
        <dbReference type="ARBA" id="ARBA00023004"/>
    </source>
</evidence>
<evidence type="ECO:0000259" key="11">
    <source>
        <dbReference type="Pfam" id="PF07992"/>
    </source>
</evidence>
<evidence type="ECO:0000313" key="12">
    <source>
        <dbReference type="EMBL" id="CUS55086.1"/>
    </source>
</evidence>
<name>A0A170PSH1_9ZZZZ</name>
<dbReference type="PRINTS" id="PR00368">
    <property type="entry name" value="FADPNR"/>
</dbReference>
<evidence type="ECO:0000259" key="10">
    <source>
        <dbReference type="Pfam" id="PF00724"/>
    </source>
</evidence>
<keyword evidence="7 12" id="KW-0560">Oxidoreductase</keyword>
<feature type="domain" description="NADH:flavin oxidoreductase/NADH oxidase N-terminal" evidence="10">
    <location>
        <begin position="5"/>
        <end position="339"/>
    </location>
</feature>
<evidence type="ECO:0000256" key="1">
    <source>
        <dbReference type="ARBA" id="ARBA00001917"/>
    </source>
</evidence>
<dbReference type="InterPro" id="IPR023753">
    <property type="entry name" value="FAD/NAD-binding_dom"/>
</dbReference>
<dbReference type="Gene3D" id="3.50.50.60">
    <property type="entry name" value="FAD/NAD(P)-binding domain"/>
    <property type="match status" value="1"/>
</dbReference>
<dbReference type="InterPro" id="IPR051793">
    <property type="entry name" value="NADH:flavin_oxidoreductase"/>
</dbReference>
<dbReference type="GO" id="GO:0033543">
    <property type="term" value="P:fatty acid beta-oxidation, unsaturated, even number, reductase/isomerase pathway"/>
    <property type="evidence" value="ECO:0007669"/>
    <property type="project" value="TreeGrafter"/>
</dbReference>
<dbReference type="SUPFAM" id="SSF51905">
    <property type="entry name" value="FAD/NAD(P)-binding domain"/>
    <property type="match status" value="1"/>
</dbReference>
<dbReference type="GO" id="GO:0051536">
    <property type="term" value="F:iron-sulfur cluster binding"/>
    <property type="evidence" value="ECO:0007669"/>
    <property type="project" value="UniProtKB-KW"/>
</dbReference>
<dbReference type="SUPFAM" id="SSF51395">
    <property type="entry name" value="FMN-linked oxidoreductases"/>
    <property type="match status" value="1"/>
</dbReference>
<evidence type="ECO:0000256" key="3">
    <source>
        <dbReference type="ARBA" id="ARBA00011048"/>
    </source>
</evidence>
<dbReference type="PANTHER" id="PTHR42917:SF2">
    <property type="entry name" value="2,4-DIENOYL-COA REDUCTASE [(2E)-ENOYL-COA-PRODUCING]"/>
    <property type="match status" value="1"/>
</dbReference>
<organism evidence="12">
    <name type="scientific">hydrothermal vent metagenome</name>
    <dbReference type="NCBI Taxonomy" id="652676"/>
    <lineage>
        <taxon>unclassified sequences</taxon>
        <taxon>metagenomes</taxon>
        <taxon>ecological metagenomes</taxon>
    </lineage>
</organism>
<sequence>MYENLLEPIKLGPTWIPNRIFNPPHGTTLGSEGIVTDNLIAYHEARASGGVGLIILEGMAFHPSFEFESAYLNAGRDTIIPGLKKLSKACREHGTLVFGQLFHAGRAVRYTHDGSKPLIYSPSDIPDDRYRVVPRPMPNEMVWEVIDSYAKAAVRLAEADLDGVEILASMGYLIAQFLNPATNRREDEFGGSFENRLRFLRETVTQTRKAIGQGKTLGIRITLDEKTDTALDPDEVIKICSALEEDDDLDYFSVIAGSSSSPAGWIHVFPPMAIPHAYVADDAARLKNAVSKPVLVAGRINQPQTASEILSEGKADMIGMARALIADPEFVKKVAQNKSDHIRACIGCNQACVGHRLTHHPISCIQNPRTGREQLFQNTNLSQSTKTVMVIGGGPGGMKAAVTAAEHGHRVLLFEQQARLGGQVNLAELLPGRAEFGGVTTNLVHELERNSVDVYLNSTVSSGTVNEFEPDAIIVATGAVTRLPEVEVNNVELVHAWSVIQRHKKIGQNVVIADWACDWTGLGVAHKLVQEGHHVRLLSGASIPGESIPGIVRDQWIGELQSLNVELINFARFFGAQDCTAYFQHMINGEPIICENVDTIVSCYAPQSNRECDWLFESTSTHKQPTLIKVGDALVPRTVEEAVLDGLQAAWSLQ</sequence>
<feature type="domain" description="FAD/NAD(P)-binding" evidence="11">
    <location>
        <begin position="387"/>
        <end position="499"/>
    </location>
</feature>
<dbReference type="EC" id="1.3.1.34" evidence="12"/>
<protein>
    <submittedName>
        <fullName evidence="12">2,4-dienoyl-CoA reductase [NADPH]</fullName>
        <ecNumber evidence="12">1.3.1.34</ecNumber>
    </submittedName>
</protein>
<reference evidence="12" key="1">
    <citation type="submission" date="2015-10" db="EMBL/GenBank/DDBJ databases">
        <authorList>
            <person name="Gilbert D.G."/>
        </authorList>
    </citation>
    <scope>NUCLEOTIDE SEQUENCE</scope>
</reference>
<dbReference type="InterPro" id="IPR013785">
    <property type="entry name" value="Aldolase_TIM"/>
</dbReference>
<evidence type="ECO:0000256" key="6">
    <source>
        <dbReference type="ARBA" id="ARBA00022723"/>
    </source>
</evidence>
<keyword evidence="6" id="KW-0479">Metal-binding</keyword>
<dbReference type="InterPro" id="IPR036188">
    <property type="entry name" value="FAD/NAD-bd_sf"/>
</dbReference>
<proteinExistence type="inferred from homology"/>
<keyword evidence="9" id="KW-0411">Iron-sulfur</keyword>
<dbReference type="Pfam" id="PF07992">
    <property type="entry name" value="Pyr_redox_2"/>
    <property type="match status" value="1"/>
</dbReference>
<dbReference type="InterPro" id="IPR001155">
    <property type="entry name" value="OxRdtase_FMN_N"/>
</dbReference>
<dbReference type="EMBL" id="CZRL01000120">
    <property type="protein sequence ID" value="CUS55086.1"/>
    <property type="molecule type" value="Genomic_DNA"/>
</dbReference>
<keyword evidence="8" id="KW-0408">Iron</keyword>
<evidence type="ECO:0000256" key="4">
    <source>
        <dbReference type="ARBA" id="ARBA00022630"/>
    </source>
</evidence>
<accession>A0A170PSH1</accession>
<dbReference type="Gene3D" id="3.40.50.720">
    <property type="entry name" value="NAD(P)-binding Rossmann-like Domain"/>
    <property type="match status" value="1"/>
</dbReference>